<organism evidence="6 7">
    <name type="scientific">Hoylesella loescheii DSM 19665 = JCM 12249 = ATCC 15930</name>
    <dbReference type="NCBI Taxonomy" id="1122985"/>
    <lineage>
        <taxon>Bacteria</taxon>
        <taxon>Pseudomonadati</taxon>
        <taxon>Bacteroidota</taxon>
        <taxon>Bacteroidia</taxon>
        <taxon>Bacteroidales</taxon>
        <taxon>Prevotellaceae</taxon>
        <taxon>Hoylesella</taxon>
    </lineage>
</organism>
<dbReference type="InterPro" id="IPR000595">
    <property type="entry name" value="cNMP-bd_dom"/>
</dbReference>
<dbReference type="SUPFAM" id="SSF51206">
    <property type="entry name" value="cAMP-binding domain-like"/>
    <property type="match status" value="1"/>
</dbReference>
<dbReference type="InterPro" id="IPR012318">
    <property type="entry name" value="HTH_CRP"/>
</dbReference>
<comment type="caution">
    <text evidence="6">The sequence shown here is derived from an EMBL/GenBank/DDBJ whole genome shotgun (WGS) entry which is preliminary data.</text>
</comment>
<dbReference type="Proteomes" id="UP000027442">
    <property type="component" value="Unassembled WGS sequence"/>
</dbReference>
<dbReference type="EMBL" id="JNGW01000015">
    <property type="protein sequence ID" value="KDR53458.1"/>
    <property type="molecule type" value="Genomic_DNA"/>
</dbReference>
<keyword evidence="2" id="KW-0238">DNA-binding</keyword>
<name>A0A069QKR5_HOYLO</name>
<dbReference type="AlphaFoldDB" id="A0A069QKR5"/>
<accession>A0A069QKR5</accession>
<evidence type="ECO:0000256" key="3">
    <source>
        <dbReference type="ARBA" id="ARBA00023163"/>
    </source>
</evidence>
<evidence type="ECO:0000313" key="6">
    <source>
        <dbReference type="EMBL" id="KDR53458.1"/>
    </source>
</evidence>
<keyword evidence="7" id="KW-1185">Reference proteome</keyword>
<dbReference type="Pfam" id="PF00027">
    <property type="entry name" value="cNMP_binding"/>
    <property type="match status" value="1"/>
</dbReference>
<dbReference type="RefSeq" id="WP_018966269.1">
    <property type="nucleotide sequence ID" value="NZ_KB899210.1"/>
</dbReference>
<dbReference type="InterPro" id="IPR014710">
    <property type="entry name" value="RmlC-like_jellyroll"/>
</dbReference>
<dbReference type="Gene3D" id="2.60.120.10">
    <property type="entry name" value="Jelly Rolls"/>
    <property type="match status" value="1"/>
</dbReference>
<dbReference type="eggNOG" id="COG0664">
    <property type="taxonomic scope" value="Bacteria"/>
</dbReference>
<evidence type="ECO:0000259" key="5">
    <source>
        <dbReference type="PROSITE" id="PS51063"/>
    </source>
</evidence>
<gene>
    <name evidence="6" type="ORF">HMPREF1991_00433</name>
</gene>
<dbReference type="CDD" id="cd00038">
    <property type="entry name" value="CAP_ED"/>
    <property type="match status" value="1"/>
</dbReference>
<protein>
    <submittedName>
        <fullName evidence="6">Cyclic nucleotide-binding domain protein</fullName>
    </submittedName>
</protein>
<keyword evidence="1" id="KW-0805">Transcription regulation</keyword>
<proteinExistence type="predicted"/>
<dbReference type="InterPro" id="IPR036390">
    <property type="entry name" value="WH_DNA-bd_sf"/>
</dbReference>
<dbReference type="GO" id="GO:0006355">
    <property type="term" value="P:regulation of DNA-templated transcription"/>
    <property type="evidence" value="ECO:0007669"/>
    <property type="project" value="InterPro"/>
</dbReference>
<dbReference type="SMART" id="SM00100">
    <property type="entry name" value="cNMP"/>
    <property type="match status" value="1"/>
</dbReference>
<dbReference type="HOGENOM" id="CLU_075053_4_1_10"/>
<dbReference type="SUPFAM" id="SSF46785">
    <property type="entry name" value="Winged helix' DNA-binding domain"/>
    <property type="match status" value="1"/>
</dbReference>
<feature type="domain" description="HTH crp-type" evidence="5">
    <location>
        <begin position="152"/>
        <end position="219"/>
    </location>
</feature>
<keyword evidence="3" id="KW-0804">Transcription</keyword>
<dbReference type="PROSITE" id="PS51063">
    <property type="entry name" value="HTH_CRP_2"/>
    <property type="match status" value="1"/>
</dbReference>
<evidence type="ECO:0000313" key="7">
    <source>
        <dbReference type="Proteomes" id="UP000027442"/>
    </source>
</evidence>
<dbReference type="GO" id="GO:0003677">
    <property type="term" value="F:DNA binding"/>
    <property type="evidence" value="ECO:0007669"/>
    <property type="project" value="UniProtKB-KW"/>
</dbReference>
<sequence length="226" mass="25657">MQHIPLYSKLMELPMFQGMSKDDLMAVIGQTRFNFAQKEAGETIVNAGDECAHLSFLLSGQMEVRSQADDNSYIFIEEIGAPFILQPENLFGISPRYTRTFVAKTTCSLLLLSKSEVLRLADDFIIFKFNLLNTISTQAQKAARLPWRHCYNGLEHRIARFFTSHCIHPAGPKLVQIKMEKLANEMNDSRLNISRVLNHMQTQGLIELKRGRIIIPMLERMAAGLG</sequence>
<dbReference type="InterPro" id="IPR018490">
    <property type="entry name" value="cNMP-bd_dom_sf"/>
</dbReference>
<feature type="domain" description="Cyclic nucleotide-binding" evidence="4">
    <location>
        <begin position="15"/>
        <end position="120"/>
    </location>
</feature>
<dbReference type="Pfam" id="PF13545">
    <property type="entry name" value="HTH_Crp_2"/>
    <property type="match status" value="1"/>
</dbReference>
<evidence type="ECO:0000256" key="2">
    <source>
        <dbReference type="ARBA" id="ARBA00023125"/>
    </source>
</evidence>
<dbReference type="PATRIC" id="fig|1122985.7.peg.453"/>
<evidence type="ECO:0000259" key="4">
    <source>
        <dbReference type="PROSITE" id="PS50042"/>
    </source>
</evidence>
<reference evidence="6 7" key="1">
    <citation type="submission" date="2013-08" db="EMBL/GenBank/DDBJ databases">
        <authorList>
            <person name="Weinstock G."/>
            <person name="Sodergren E."/>
            <person name="Wylie T."/>
            <person name="Fulton L."/>
            <person name="Fulton R."/>
            <person name="Fronick C."/>
            <person name="O'Laughlin M."/>
            <person name="Godfrey J."/>
            <person name="Miner T."/>
            <person name="Herter B."/>
            <person name="Appelbaum E."/>
            <person name="Cordes M."/>
            <person name="Lek S."/>
            <person name="Wollam A."/>
            <person name="Pepin K.H."/>
            <person name="Palsikar V.B."/>
            <person name="Mitreva M."/>
            <person name="Wilson R.K."/>
        </authorList>
    </citation>
    <scope>NUCLEOTIDE SEQUENCE [LARGE SCALE GENOMIC DNA]</scope>
    <source>
        <strain evidence="6 7">ATCC 15930</strain>
    </source>
</reference>
<dbReference type="PROSITE" id="PS50042">
    <property type="entry name" value="CNMP_BINDING_3"/>
    <property type="match status" value="1"/>
</dbReference>
<evidence type="ECO:0000256" key="1">
    <source>
        <dbReference type="ARBA" id="ARBA00023015"/>
    </source>
</evidence>